<feature type="transmembrane region" description="Helical" evidence="1">
    <location>
        <begin position="163"/>
        <end position="183"/>
    </location>
</feature>
<evidence type="ECO:0000256" key="1">
    <source>
        <dbReference type="SAM" id="Phobius"/>
    </source>
</evidence>
<keyword evidence="1" id="KW-0472">Membrane</keyword>
<comment type="caution">
    <text evidence="3">The sequence shown here is derived from an EMBL/GenBank/DDBJ whole genome shotgun (WGS) entry which is preliminary data.</text>
</comment>
<evidence type="ECO:0000313" key="4">
    <source>
        <dbReference type="Proteomes" id="UP001175211"/>
    </source>
</evidence>
<reference evidence="3" key="1">
    <citation type="submission" date="2023-06" db="EMBL/GenBank/DDBJ databases">
        <authorList>
            <consortium name="Lawrence Berkeley National Laboratory"/>
            <person name="Ahrendt S."/>
            <person name="Sahu N."/>
            <person name="Indic B."/>
            <person name="Wong-Bajracharya J."/>
            <person name="Merenyi Z."/>
            <person name="Ke H.-M."/>
            <person name="Monk M."/>
            <person name="Kocsube S."/>
            <person name="Drula E."/>
            <person name="Lipzen A."/>
            <person name="Balint B."/>
            <person name="Henrissat B."/>
            <person name="Andreopoulos B."/>
            <person name="Martin F.M."/>
            <person name="Harder C.B."/>
            <person name="Rigling D."/>
            <person name="Ford K.L."/>
            <person name="Foster G.D."/>
            <person name="Pangilinan J."/>
            <person name="Papanicolaou A."/>
            <person name="Barry K."/>
            <person name="LaButti K."/>
            <person name="Viragh M."/>
            <person name="Koriabine M."/>
            <person name="Yan M."/>
            <person name="Riley R."/>
            <person name="Champramary S."/>
            <person name="Plett K.L."/>
            <person name="Tsai I.J."/>
            <person name="Slot J."/>
            <person name="Sipos G."/>
            <person name="Plett J."/>
            <person name="Nagy L.G."/>
            <person name="Grigoriev I.V."/>
        </authorList>
    </citation>
    <scope>NUCLEOTIDE SEQUENCE</scope>
    <source>
        <strain evidence="3">CCBAS 213</strain>
    </source>
</reference>
<feature type="domain" description="DUF6534" evidence="2">
    <location>
        <begin position="102"/>
        <end position="181"/>
    </location>
</feature>
<organism evidence="3 4">
    <name type="scientific">Armillaria tabescens</name>
    <name type="common">Ringless honey mushroom</name>
    <name type="synonym">Agaricus tabescens</name>
    <dbReference type="NCBI Taxonomy" id="1929756"/>
    <lineage>
        <taxon>Eukaryota</taxon>
        <taxon>Fungi</taxon>
        <taxon>Dikarya</taxon>
        <taxon>Basidiomycota</taxon>
        <taxon>Agaricomycotina</taxon>
        <taxon>Agaricomycetes</taxon>
        <taxon>Agaricomycetidae</taxon>
        <taxon>Agaricales</taxon>
        <taxon>Marasmiineae</taxon>
        <taxon>Physalacriaceae</taxon>
        <taxon>Desarmillaria</taxon>
    </lineage>
</organism>
<dbReference type="Pfam" id="PF20152">
    <property type="entry name" value="DUF6534"/>
    <property type="match status" value="1"/>
</dbReference>
<keyword evidence="4" id="KW-1185">Reference proteome</keyword>
<evidence type="ECO:0000259" key="2">
    <source>
        <dbReference type="Pfam" id="PF20152"/>
    </source>
</evidence>
<dbReference type="InterPro" id="IPR045339">
    <property type="entry name" value="DUF6534"/>
</dbReference>
<feature type="transmembrane region" description="Helical" evidence="1">
    <location>
        <begin position="99"/>
        <end position="117"/>
    </location>
</feature>
<evidence type="ECO:0000313" key="3">
    <source>
        <dbReference type="EMBL" id="KAK0462411.1"/>
    </source>
</evidence>
<feature type="transmembrane region" description="Helical" evidence="1">
    <location>
        <begin position="56"/>
        <end position="79"/>
    </location>
</feature>
<feature type="transmembrane region" description="Helical" evidence="1">
    <location>
        <begin position="138"/>
        <end position="157"/>
    </location>
</feature>
<dbReference type="EMBL" id="JAUEPS010000009">
    <property type="protein sequence ID" value="KAK0462411.1"/>
    <property type="molecule type" value="Genomic_DNA"/>
</dbReference>
<gene>
    <name evidence="3" type="ORF">EV420DRAFT_1639630</name>
</gene>
<dbReference type="RefSeq" id="XP_060334023.1">
    <property type="nucleotide sequence ID" value="XM_060476996.1"/>
</dbReference>
<name>A0AA39NB74_ARMTA</name>
<sequence length="231" mass="25325">MTSQSLLVYQGLTLVPDDALHVHSITLSANVFLTGCSVLLEQLFLIYRFRNLTDSLYITFTLCFLVSIHTAVTLGGTIYVASHTQDASATGHVASIGNILRAVTDIAIAGSLVYALARVKTVDPSTKSIMHRVSVNTMSWGLVSALFTLATLILFFVDRSVSSVFFSCLGRVYSLTVLVNMTVHKVSRFKSPGVHTNGEIELQSAQFNSMCIDATTRPEQTRRISNDWQVE</sequence>
<dbReference type="AlphaFoldDB" id="A0AA39NB74"/>
<dbReference type="Proteomes" id="UP001175211">
    <property type="component" value="Unassembled WGS sequence"/>
</dbReference>
<feature type="transmembrane region" description="Helical" evidence="1">
    <location>
        <begin position="20"/>
        <end position="44"/>
    </location>
</feature>
<keyword evidence="1" id="KW-1133">Transmembrane helix</keyword>
<accession>A0AA39NB74</accession>
<protein>
    <recommendedName>
        <fullName evidence="2">DUF6534 domain-containing protein</fullName>
    </recommendedName>
</protein>
<dbReference type="GeneID" id="85360544"/>
<proteinExistence type="predicted"/>
<keyword evidence="1" id="KW-0812">Transmembrane</keyword>